<dbReference type="Proteomes" id="UP000050360">
    <property type="component" value="Unassembled WGS sequence"/>
</dbReference>
<accession>A0A0P8C982</accession>
<protein>
    <submittedName>
        <fullName evidence="1">Uncharacterized protein</fullName>
    </submittedName>
</protein>
<dbReference type="AlphaFoldDB" id="A0A0P8C982"/>
<name>A0A0P8C982_9EURY</name>
<reference evidence="1 2" key="1">
    <citation type="submission" date="2015-09" db="EMBL/GenBank/DDBJ databases">
        <title>A metagenomics-based metabolic model of nitrate-dependent anaerobic oxidation of methane by Methanoperedens-like archaea.</title>
        <authorList>
            <person name="Arshad A."/>
            <person name="Speth D.R."/>
            <person name="De Graaf R.M."/>
            <person name="Op Den Camp H.J."/>
            <person name="Jetten M.S."/>
            <person name="Welte C.U."/>
        </authorList>
    </citation>
    <scope>NUCLEOTIDE SEQUENCE [LARGE SCALE GENOMIC DNA]</scope>
</reference>
<evidence type="ECO:0000313" key="1">
    <source>
        <dbReference type="EMBL" id="KPQ43368.1"/>
    </source>
</evidence>
<dbReference type="EMBL" id="LKCM01000154">
    <property type="protein sequence ID" value="KPQ43368.1"/>
    <property type="molecule type" value="Genomic_DNA"/>
</dbReference>
<gene>
    <name evidence="1" type="ORF">MPEBLZ_02089</name>
</gene>
<evidence type="ECO:0000313" key="2">
    <source>
        <dbReference type="Proteomes" id="UP000050360"/>
    </source>
</evidence>
<comment type="caution">
    <text evidence="1">The sequence shown here is derived from an EMBL/GenBank/DDBJ whole genome shotgun (WGS) entry which is preliminary data.</text>
</comment>
<proteinExistence type="predicted"/>
<organism evidence="1 2">
    <name type="scientific">Candidatus Methanoperedens nitratireducens</name>
    <dbReference type="NCBI Taxonomy" id="1392998"/>
    <lineage>
        <taxon>Archaea</taxon>
        <taxon>Methanobacteriati</taxon>
        <taxon>Methanobacteriota</taxon>
        <taxon>Stenosarchaea group</taxon>
        <taxon>Methanomicrobia</taxon>
        <taxon>Methanosarcinales</taxon>
        <taxon>ANME-2 cluster</taxon>
        <taxon>Candidatus Methanoperedentaceae</taxon>
        <taxon>Candidatus Methanoperedens</taxon>
    </lineage>
</organism>
<sequence>MSEKVCAEKEFEITNLFISALWWIGRGAADNKLEDASYITAMKLNGIGKVEAKHNLENLKTAAFLS</sequence>